<dbReference type="Proteomes" id="UP001066276">
    <property type="component" value="Chromosome 2_1"/>
</dbReference>
<comment type="caution">
    <text evidence="2">The sequence shown here is derived from an EMBL/GenBank/DDBJ whole genome shotgun (WGS) entry which is preliminary data.</text>
</comment>
<dbReference type="EMBL" id="JANPWB010000003">
    <property type="protein sequence ID" value="KAJ1200582.1"/>
    <property type="molecule type" value="Genomic_DNA"/>
</dbReference>
<accession>A0AAV7VK94</accession>
<evidence type="ECO:0000313" key="3">
    <source>
        <dbReference type="Proteomes" id="UP001066276"/>
    </source>
</evidence>
<name>A0AAV7VK94_PLEWA</name>
<feature type="compositionally biased region" description="Basic and acidic residues" evidence="1">
    <location>
        <begin position="18"/>
        <end position="29"/>
    </location>
</feature>
<organism evidence="2 3">
    <name type="scientific">Pleurodeles waltl</name>
    <name type="common">Iberian ribbed newt</name>
    <dbReference type="NCBI Taxonomy" id="8319"/>
    <lineage>
        <taxon>Eukaryota</taxon>
        <taxon>Metazoa</taxon>
        <taxon>Chordata</taxon>
        <taxon>Craniata</taxon>
        <taxon>Vertebrata</taxon>
        <taxon>Euteleostomi</taxon>
        <taxon>Amphibia</taxon>
        <taxon>Batrachia</taxon>
        <taxon>Caudata</taxon>
        <taxon>Salamandroidea</taxon>
        <taxon>Salamandridae</taxon>
        <taxon>Pleurodelinae</taxon>
        <taxon>Pleurodeles</taxon>
    </lineage>
</organism>
<feature type="region of interest" description="Disordered" evidence="1">
    <location>
        <begin position="1"/>
        <end position="59"/>
    </location>
</feature>
<evidence type="ECO:0000313" key="2">
    <source>
        <dbReference type="EMBL" id="KAJ1200582.1"/>
    </source>
</evidence>
<dbReference type="AlphaFoldDB" id="A0AAV7VK94"/>
<sequence length="90" mass="9799">MSRCRSNWGPSALRGSVRRSDRATARECGDAGGPRGDPQRGLQIGGIKRISPQRPKVQCRRCSRLRSPGSYQALGVAALATHWRSLGPEE</sequence>
<reference evidence="2" key="1">
    <citation type="journal article" date="2022" name="bioRxiv">
        <title>Sequencing and chromosome-scale assembly of the giantPleurodeles waltlgenome.</title>
        <authorList>
            <person name="Brown T."/>
            <person name="Elewa A."/>
            <person name="Iarovenko S."/>
            <person name="Subramanian E."/>
            <person name="Araus A.J."/>
            <person name="Petzold A."/>
            <person name="Susuki M."/>
            <person name="Suzuki K.-i.T."/>
            <person name="Hayashi T."/>
            <person name="Toyoda A."/>
            <person name="Oliveira C."/>
            <person name="Osipova E."/>
            <person name="Leigh N.D."/>
            <person name="Simon A."/>
            <person name="Yun M.H."/>
        </authorList>
    </citation>
    <scope>NUCLEOTIDE SEQUENCE</scope>
    <source>
        <strain evidence="2">20211129_DDA</strain>
        <tissue evidence="2">Liver</tissue>
    </source>
</reference>
<evidence type="ECO:0000256" key="1">
    <source>
        <dbReference type="SAM" id="MobiDB-lite"/>
    </source>
</evidence>
<keyword evidence="3" id="KW-1185">Reference proteome</keyword>
<proteinExistence type="predicted"/>
<protein>
    <submittedName>
        <fullName evidence="2">Uncharacterized protein</fullName>
    </submittedName>
</protein>
<gene>
    <name evidence="2" type="ORF">NDU88_004405</name>
</gene>